<name>A0A0W1A4K0_9GAMM</name>
<keyword evidence="1" id="KW-0732">Signal</keyword>
<gene>
    <name evidence="3" type="ORF">Lwor_2505</name>
</gene>
<accession>A0A0W1A4K0</accession>
<dbReference type="InterPro" id="IPR019282">
    <property type="entry name" value="Glycoamylase-like_cons_dom"/>
</dbReference>
<keyword evidence="4" id="KW-1185">Reference proteome</keyword>
<evidence type="ECO:0000313" key="4">
    <source>
        <dbReference type="Proteomes" id="UP000054662"/>
    </source>
</evidence>
<organism evidence="3 4">
    <name type="scientific">Legionella worsleiensis</name>
    <dbReference type="NCBI Taxonomy" id="45076"/>
    <lineage>
        <taxon>Bacteria</taxon>
        <taxon>Pseudomonadati</taxon>
        <taxon>Pseudomonadota</taxon>
        <taxon>Gammaproteobacteria</taxon>
        <taxon>Legionellales</taxon>
        <taxon>Legionellaceae</taxon>
        <taxon>Legionella</taxon>
    </lineage>
</organism>
<reference evidence="3 4" key="1">
    <citation type="submission" date="2015-11" db="EMBL/GenBank/DDBJ databases">
        <title>Genomic analysis of 38 Legionella species identifies large and diverse effector repertoires.</title>
        <authorList>
            <person name="Burstein D."/>
            <person name="Amaro F."/>
            <person name="Zusman T."/>
            <person name="Lifshitz Z."/>
            <person name="Cohen O."/>
            <person name="Gilbert J.A."/>
            <person name="Pupko T."/>
            <person name="Shuman H.A."/>
            <person name="Segal G."/>
        </authorList>
    </citation>
    <scope>NUCLEOTIDE SEQUENCE [LARGE SCALE GENOMIC DNA]</scope>
    <source>
        <strain evidence="3 4">ATCC 49508</strain>
    </source>
</reference>
<dbReference type="PIRSF" id="PIRSF028431">
    <property type="entry name" value="UCP028431"/>
    <property type="match status" value="1"/>
</dbReference>
<feature type="signal peptide" evidence="1">
    <location>
        <begin position="1"/>
        <end position="19"/>
    </location>
</feature>
<feature type="chain" id="PRO_5006919379" description="Glycoamylase-like domain-containing protein" evidence="1">
    <location>
        <begin position="20"/>
        <end position="432"/>
    </location>
</feature>
<dbReference type="OrthoDB" id="5937621at2"/>
<evidence type="ECO:0000313" key="3">
    <source>
        <dbReference type="EMBL" id="KTD75939.1"/>
    </source>
</evidence>
<dbReference type="EMBL" id="LNZC01000031">
    <property type="protein sequence ID" value="KTD75939.1"/>
    <property type="molecule type" value="Genomic_DNA"/>
</dbReference>
<dbReference type="STRING" id="45076.Lwor_2505"/>
<dbReference type="AlphaFoldDB" id="A0A0W1A4K0"/>
<dbReference type="Pfam" id="PF10091">
    <property type="entry name" value="Glycoamylase"/>
    <property type="match status" value="1"/>
</dbReference>
<dbReference type="PATRIC" id="fig|45076.6.peg.2752"/>
<protein>
    <recommendedName>
        <fullName evidence="2">Glycoamylase-like domain-containing protein</fullName>
    </recommendedName>
</protein>
<proteinExistence type="predicted"/>
<sequence>MKILATVTLLLCLMQSSFALTKHEEQLLTKVQKETYHYFYEFAHPESGMARERSNKTYPDYDPELIVTTGGSGFGFMATVVAVERQFITREQGVDHLLKAVRFLDERADKFHGIFPHWMNGDSGKTFALWPYDDGSDLVETAFLFQGLLTAHQYFAQNNSKENELRQTIDKLWRNANWNWHTNNTNDTLFWHWSPNYEWRMNHKIRGWDETLITYVLAASSPTHSITKEVYDNCYKNSPTYYNGNEYYGLKLPLGVPFGGPLFWSHYSFLGLDPNGLTDGTTDYAEQTVAHAKINHAYCADNPKGYQGYSKDCWGLSASDIDSGYGAQSPTQDVGVLTPTAALASFPYTPKESMKALKCFIKQPRLWSNLGFKDAYNPTTGWVAEGSLAIDQGPIIVMIENYRTQLLWRLFMSHPDIQHGLKKIGFHSPRIH</sequence>
<dbReference type="InterPro" id="IPR016883">
    <property type="entry name" value="UCP028431"/>
</dbReference>
<evidence type="ECO:0000259" key="2">
    <source>
        <dbReference type="Pfam" id="PF10091"/>
    </source>
</evidence>
<dbReference type="Gene3D" id="1.50.10.140">
    <property type="match status" value="1"/>
</dbReference>
<feature type="domain" description="Glycoamylase-like" evidence="2">
    <location>
        <begin position="202"/>
        <end position="415"/>
    </location>
</feature>
<comment type="caution">
    <text evidence="3">The sequence shown here is derived from an EMBL/GenBank/DDBJ whole genome shotgun (WGS) entry which is preliminary data.</text>
</comment>
<dbReference type="Proteomes" id="UP000054662">
    <property type="component" value="Unassembled WGS sequence"/>
</dbReference>
<evidence type="ECO:0000256" key="1">
    <source>
        <dbReference type="SAM" id="SignalP"/>
    </source>
</evidence>
<dbReference type="RefSeq" id="WP_058494249.1">
    <property type="nucleotide sequence ID" value="NZ_CBCRUR010000017.1"/>
</dbReference>